<evidence type="ECO:0000313" key="23">
    <source>
        <dbReference type="EMBL" id="HIU93848.1"/>
    </source>
</evidence>
<dbReference type="Pfam" id="PF01149">
    <property type="entry name" value="Fapy_DNA_glyco"/>
    <property type="match status" value="1"/>
</dbReference>
<protein>
    <recommendedName>
        <fullName evidence="7">Formamidopyrimidine-DNA glycosylase</fullName>
        <ecNumber evidence="5">3.2.2.23</ecNumber>
        <ecNumber evidence="6">4.2.99.18</ecNumber>
    </recommendedName>
    <alternativeName>
        <fullName evidence="18">DNA-(apurinic or apyrimidinic site) lyase MutM</fullName>
    </alternativeName>
</protein>
<dbReference type="PROSITE" id="PS01242">
    <property type="entry name" value="ZF_FPG_1"/>
    <property type="match status" value="1"/>
</dbReference>
<keyword evidence="14" id="KW-0234">DNA repair</keyword>
<dbReference type="EC" id="4.2.99.18" evidence="6"/>
<dbReference type="Pfam" id="PF06831">
    <property type="entry name" value="H2TH"/>
    <property type="match status" value="1"/>
</dbReference>
<dbReference type="NCBIfam" id="TIGR00577">
    <property type="entry name" value="fpg"/>
    <property type="match status" value="1"/>
</dbReference>
<evidence type="ECO:0000256" key="7">
    <source>
        <dbReference type="ARBA" id="ARBA00016240"/>
    </source>
</evidence>
<accession>A0A9D1SS81</accession>
<evidence type="ECO:0000256" key="15">
    <source>
        <dbReference type="ARBA" id="ARBA00023239"/>
    </source>
</evidence>
<evidence type="ECO:0000256" key="8">
    <source>
        <dbReference type="ARBA" id="ARBA00022723"/>
    </source>
</evidence>
<dbReference type="NCBIfam" id="NF002211">
    <property type="entry name" value="PRK01103.1"/>
    <property type="match status" value="1"/>
</dbReference>
<evidence type="ECO:0000256" key="19">
    <source>
        <dbReference type="ARBA" id="ARBA00044632"/>
    </source>
</evidence>
<dbReference type="Gene3D" id="3.20.190.10">
    <property type="entry name" value="MutM-like, N-terminal"/>
    <property type="match status" value="1"/>
</dbReference>
<dbReference type="PROSITE" id="PS51066">
    <property type="entry name" value="ZF_FPG_2"/>
    <property type="match status" value="1"/>
</dbReference>
<dbReference type="GO" id="GO:0140078">
    <property type="term" value="F:class I DNA-(apurinic or apyrimidinic site) endonuclease activity"/>
    <property type="evidence" value="ECO:0007669"/>
    <property type="project" value="UniProtKB-EC"/>
</dbReference>
<dbReference type="SUPFAM" id="SSF81624">
    <property type="entry name" value="N-terminal domain of MutM-like DNA repair proteins"/>
    <property type="match status" value="1"/>
</dbReference>
<dbReference type="InterPro" id="IPR015886">
    <property type="entry name" value="H2TH_FPG"/>
</dbReference>
<keyword evidence="12" id="KW-0862">Zinc</keyword>
<keyword evidence="9" id="KW-0227">DNA damage</keyword>
<feature type="domain" description="FPG-type" evidence="21">
    <location>
        <begin position="240"/>
        <end position="274"/>
    </location>
</feature>
<reference evidence="23" key="1">
    <citation type="submission" date="2020-10" db="EMBL/GenBank/DDBJ databases">
        <authorList>
            <person name="Gilroy R."/>
        </authorList>
    </citation>
    <scope>NUCLEOTIDE SEQUENCE</scope>
    <source>
        <strain evidence="23">ChiGjej2B2-16831</strain>
    </source>
</reference>
<comment type="catalytic activity">
    <reaction evidence="19">
        <text>2'-deoxyribonucleotide-(2'-deoxyribose 5'-phosphate)-2'-deoxyribonucleotide-DNA = a 3'-end 2'-deoxyribonucleotide-(2,3-dehydro-2,3-deoxyribose 5'-phosphate)-DNA + a 5'-end 5'-phospho-2'-deoxyribonucleoside-DNA + H(+)</text>
        <dbReference type="Rhea" id="RHEA:66592"/>
        <dbReference type="Rhea" id="RHEA-COMP:13180"/>
        <dbReference type="Rhea" id="RHEA-COMP:16897"/>
        <dbReference type="Rhea" id="RHEA-COMP:17067"/>
        <dbReference type="ChEBI" id="CHEBI:15378"/>
        <dbReference type="ChEBI" id="CHEBI:136412"/>
        <dbReference type="ChEBI" id="CHEBI:157695"/>
        <dbReference type="ChEBI" id="CHEBI:167181"/>
        <dbReference type="EC" id="4.2.99.18"/>
    </reaction>
</comment>
<evidence type="ECO:0000256" key="1">
    <source>
        <dbReference type="ARBA" id="ARBA00001668"/>
    </source>
</evidence>
<dbReference type="Pfam" id="PF06827">
    <property type="entry name" value="zf-FPG_IleRS"/>
    <property type="match status" value="1"/>
</dbReference>
<dbReference type="InterPro" id="IPR010979">
    <property type="entry name" value="Ribosomal_uS13-like_H2TH"/>
</dbReference>
<organism evidence="23 24">
    <name type="scientific">Candidatus Aphodomorpha intestinavium</name>
    <dbReference type="NCBI Taxonomy" id="2840672"/>
    <lineage>
        <taxon>Bacteria</taxon>
        <taxon>Bacillati</taxon>
        <taxon>Bacillota</taxon>
        <taxon>Clostridia</taxon>
        <taxon>Eubacteriales</taxon>
        <taxon>Candidatus Aphodomorpha</taxon>
    </lineage>
</organism>
<dbReference type="AlphaFoldDB" id="A0A9D1SS81"/>
<evidence type="ECO:0000256" key="12">
    <source>
        <dbReference type="ARBA" id="ARBA00022833"/>
    </source>
</evidence>
<dbReference type="SMART" id="SM01232">
    <property type="entry name" value="H2TH"/>
    <property type="match status" value="1"/>
</dbReference>
<comment type="similarity">
    <text evidence="3">Belongs to the FPG family.</text>
</comment>
<dbReference type="InterPro" id="IPR015887">
    <property type="entry name" value="DNA_glyclase_Znf_dom_DNA_BS"/>
</dbReference>
<evidence type="ECO:0000256" key="17">
    <source>
        <dbReference type="ARBA" id="ARBA00023295"/>
    </source>
</evidence>
<evidence type="ECO:0000256" key="3">
    <source>
        <dbReference type="ARBA" id="ARBA00009409"/>
    </source>
</evidence>
<evidence type="ECO:0000256" key="13">
    <source>
        <dbReference type="ARBA" id="ARBA00023125"/>
    </source>
</evidence>
<dbReference type="FunFam" id="1.10.8.50:FF:000003">
    <property type="entry name" value="Formamidopyrimidine-DNA glycosylase"/>
    <property type="match status" value="1"/>
</dbReference>
<feature type="domain" description="Formamidopyrimidine-DNA glycosylase catalytic" evidence="22">
    <location>
        <begin position="2"/>
        <end position="115"/>
    </location>
</feature>
<evidence type="ECO:0000313" key="24">
    <source>
        <dbReference type="Proteomes" id="UP000824128"/>
    </source>
</evidence>
<evidence type="ECO:0000256" key="5">
    <source>
        <dbReference type="ARBA" id="ARBA00012024"/>
    </source>
</evidence>
<dbReference type="InterPro" id="IPR020629">
    <property type="entry name" value="FPG_Glyclase"/>
</dbReference>
<dbReference type="GO" id="GO:0003684">
    <property type="term" value="F:damaged DNA binding"/>
    <property type="evidence" value="ECO:0007669"/>
    <property type="project" value="InterPro"/>
</dbReference>
<reference evidence="23" key="2">
    <citation type="journal article" date="2021" name="PeerJ">
        <title>Extensive microbial diversity within the chicken gut microbiome revealed by metagenomics and culture.</title>
        <authorList>
            <person name="Gilroy R."/>
            <person name="Ravi A."/>
            <person name="Getino M."/>
            <person name="Pursley I."/>
            <person name="Horton D.L."/>
            <person name="Alikhan N.F."/>
            <person name="Baker D."/>
            <person name="Gharbi K."/>
            <person name="Hall N."/>
            <person name="Watson M."/>
            <person name="Adriaenssens E.M."/>
            <person name="Foster-Nyarko E."/>
            <person name="Jarju S."/>
            <person name="Secka A."/>
            <person name="Antonio M."/>
            <person name="Oren A."/>
            <person name="Chaudhuri R.R."/>
            <person name="La Ragione R."/>
            <person name="Hildebrand F."/>
            <person name="Pallen M.J."/>
        </authorList>
    </citation>
    <scope>NUCLEOTIDE SEQUENCE</scope>
    <source>
        <strain evidence="23">ChiGjej2B2-16831</strain>
    </source>
</reference>
<dbReference type="CDD" id="cd08966">
    <property type="entry name" value="EcFpg-like_N"/>
    <property type="match status" value="1"/>
</dbReference>
<evidence type="ECO:0000256" key="6">
    <source>
        <dbReference type="ARBA" id="ARBA00012720"/>
    </source>
</evidence>
<dbReference type="InterPro" id="IPR012319">
    <property type="entry name" value="FPG_cat"/>
</dbReference>
<sequence length="277" mass="30531">MPELPEVETVARVLAPQLRGCVIDGVGVRRPEVIAHPDAPDFCTGLTGRTIADLTRRGKYLLLLLTQGRRVAVHLRMTGCLLLAPADRAELPHTHVVFRLRDGRELRFSDARRFGRLWLLQGDGDDACAGMRKLGLEPFDRALTAEYLRARMGERRRTIKACLLGQDTVAGIGNIYADEILFSAGICPLRPAGSLRAAEWARLAAAIPERLAFFVQRNMLTPEEYLNGNGLAYRSAPFLQVYGRAGTPCPVCGAALRRSVDGGRSSVWCPNCQKERP</sequence>
<evidence type="ECO:0000256" key="14">
    <source>
        <dbReference type="ARBA" id="ARBA00023204"/>
    </source>
</evidence>
<proteinExistence type="inferred from homology"/>
<evidence type="ECO:0000256" key="18">
    <source>
        <dbReference type="ARBA" id="ARBA00030638"/>
    </source>
</evidence>
<evidence type="ECO:0000256" key="11">
    <source>
        <dbReference type="ARBA" id="ARBA00022801"/>
    </source>
</evidence>
<dbReference type="EMBL" id="DVNZ01000055">
    <property type="protein sequence ID" value="HIU93848.1"/>
    <property type="molecule type" value="Genomic_DNA"/>
</dbReference>
<keyword evidence="17 23" id="KW-0326">Glycosidase</keyword>
<dbReference type="InterPro" id="IPR000214">
    <property type="entry name" value="Znf_DNA_glyclase/AP_lyase"/>
</dbReference>
<keyword evidence="11 23" id="KW-0378">Hydrolase</keyword>
<dbReference type="GO" id="GO:0034039">
    <property type="term" value="F:8-oxo-7,8-dihydroguanine DNA N-glycosylase activity"/>
    <property type="evidence" value="ECO:0007669"/>
    <property type="project" value="TreeGrafter"/>
</dbReference>
<evidence type="ECO:0000256" key="20">
    <source>
        <dbReference type="PROSITE-ProRule" id="PRU00391"/>
    </source>
</evidence>
<dbReference type="InterPro" id="IPR035937">
    <property type="entry name" value="FPG_N"/>
</dbReference>
<comment type="catalytic activity">
    <reaction evidence="1">
        <text>Hydrolysis of DNA containing ring-opened 7-methylguanine residues, releasing 2,6-diamino-4-hydroxy-5-(N-methyl)formamidopyrimidine.</text>
        <dbReference type="EC" id="3.2.2.23"/>
    </reaction>
</comment>
<evidence type="ECO:0000256" key="2">
    <source>
        <dbReference type="ARBA" id="ARBA00001947"/>
    </source>
</evidence>
<dbReference type="PANTHER" id="PTHR22993:SF9">
    <property type="entry name" value="FORMAMIDOPYRIMIDINE-DNA GLYCOSYLASE"/>
    <property type="match status" value="1"/>
</dbReference>
<comment type="cofactor">
    <cofactor evidence="2">
        <name>Zn(2+)</name>
        <dbReference type="ChEBI" id="CHEBI:29105"/>
    </cofactor>
</comment>
<dbReference type="GO" id="GO:0003690">
    <property type="term" value="F:double-stranded DNA binding"/>
    <property type="evidence" value="ECO:0007669"/>
    <property type="project" value="UniProtKB-ARBA"/>
</dbReference>
<name>A0A9D1SS81_9FIRM</name>
<dbReference type="GO" id="GO:0008270">
    <property type="term" value="F:zinc ion binding"/>
    <property type="evidence" value="ECO:0007669"/>
    <property type="project" value="UniProtKB-KW"/>
</dbReference>
<dbReference type="Gene3D" id="1.10.8.50">
    <property type="match status" value="1"/>
</dbReference>
<comment type="subunit">
    <text evidence="4">Monomer.</text>
</comment>
<evidence type="ECO:0000259" key="21">
    <source>
        <dbReference type="PROSITE" id="PS51066"/>
    </source>
</evidence>
<evidence type="ECO:0000259" key="22">
    <source>
        <dbReference type="PROSITE" id="PS51068"/>
    </source>
</evidence>
<dbReference type="EC" id="3.2.2.23" evidence="5"/>
<keyword evidence="15 23" id="KW-0456">Lyase</keyword>
<keyword evidence="13" id="KW-0238">DNA-binding</keyword>
<evidence type="ECO:0000256" key="4">
    <source>
        <dbReference type="ARBA" id="ARBA00011245"/>
    </source>
</evidence>
<dbReference type="GO" id="GO:0006284">
    <property type="term" value="P:base-excision repair"/>
    <property type="evidence" value="ECO:0007669"/>
    <property type="project" value="InterPro"/>
</dbReference>
<evidence type="ECO:0000256" key="10">
    <source>
        <dbReference type="ARBA" id="ARBA00022771"/>
    </source>
</evidence>
<dbReference type="PANTHER" id="PTHR22993">
    <property type="entry name" value="FORMAMIDOPYRIMIDINE-DNA GLYCOSYLASE"/>
    <property type="match status" value="1"/>
</dbReference>
<dbReference type="Proteomes" id="UP000824128">
    <property type="component" value="Unassembled WGS sequence"/>
</dbReference>
<dbReference type="InterPro" id="IPR010663">
    <property type="entry name" value="Znf_FPG/IleRS"/>
</dbReference>
<gene>
    <name evidence="23" type="primary">mutM</name>
    <name evidence="23" type="ORF">IAD24_01695</name>
</gene>
<keyword evidence="8" id="KW-0479">Metal-binding</keyword>
<dbReference type="SUPFAM" id="SSF46946">
    <property type="entry name" value="S13-like H2TH domain"/>
    <property type="match status" value="1"/>
</dbReference>
<evidence type="ECO:0000256" key="16">
    <source>
        <dbReference type="ARBA" id="ARBA00023268"/>
    </source>
</evidence>
<dbReference type="SUPFAM" id="SSF57716">
    <property type="entry name" value="Glucocorticoid receptor-like (DNA-binding domain)"/>
    <property type="match status" value="1"/>
</dbReference>
<evidence type="ECO:0000256" key="9">
    <source>
        <dbReference type="ARBA" id="ARBA00022763"/>
    </source>
</evidence>
<dbReference type="SMART" id="SM00898">
    <property type="entry name" value="Fapy_DNA_glyco"/>
    <property type="match status" value="1"/>
</dbReference>
<comment type="caution">
    <text evidence="23">The sequence shown here is derived from an EMBL/GenBank/DDBJ whole genome shotgun (WGS) entry which is preliminary data.</text>
</comment>
<keyword evidence="16" id="KW-0511">Multifunctional enzyme</keyword>
<keyword evidence="10 20" id="KW-0863">Zinc-finger</keyword>
<dbReference type="PROSITE" id="PS51068">
    <property type="entry name" value="FPG_CAT"/>
    <property type="match status" value="1"/>
</dbReference>